<proteinExistence type="predicted"/>
<dbReference type="RefSeq" id="WP_245640491.1">
    <property type="nucleotide sequence ID" value="NZ_CVRB01000004.1"/>
</dbReference>
<dbReference type="Proteomes" id="UP000199087">
    <property type="component" value="Unassembled WGS sequence"/>
</dbReference>
<organism evidence="1 2">
    <name type="scientific">Neobacillus massiliamazoniensis</name>
    <dbReference type="NCBI Taxonomy" id="1499688"/>
    <lineage>
        <taxon>Bacteria</taxon>
        <taxon>Bacillati</taxon>
        <taxon>Bacillota</taxon>
        <taxon>Bacilli</taxon>
        <taxon>Bacillales</taxon>
        <taxon>Bacillaceae</taxon>
        <taxon>Neobacillus</taxon>
    </lineage>
</organism>
<name>A0A0U1P1D1_9BACI</name>
<gene>
    <name evidence="1" type="ORF">BN000_03926</name>
</gene>
<dbReference type="Gene3D" id="1.20.120.1450">
    <property type="match status" value="1"/>
</dbReference>
<dbReference type="Pfam" id="PF07307">
    <property type="entry name" value="HEPPP_synt_1"/>
    <property type="match status" value="1"/>
</dbReference>
<dbReference type="AlphaFoldDB" id="A0A0U1P1D1"/>
<accession>A0A0U1P1D1</accession>
<dbReference type="STRING" id="1499688.BN000_03926"/>
<reference evidence="2" key="1">
    <citation type="submission" date="2015-05" db="EMBL/GenBank/DDBJ databases">
        <authorList>
            <person name="Urmite Genomes"/>
        </authorList>
    </citation>
    <scope>NUCLEOTIDE SEQUENCE [LARGE SCALE GENOMIC DNA]</scope>
    <source>
        <strain evidence="2">LF1</strain>
    </source>
</reference>
<dbReference type="EMBL" id="CVRB01000004">
    <property type="protein sequence ID" value="CRK83928.1"/>
    <property type="molecule type" value="Genomic_DNA"/>
</dbReference>
<protein>
    <submittedName>
        <fullName evidence="1">Heptaprenyl diphosphate synthase subunit 1</fullName>
    </submittedName>
</protein>
<dbReference type="InterPro" id="IPR009920">
    <property type="entry name" value="HEPPP_synth_su1"/>
</dbReference>
<evidence type="ECO:0000313" key="1">
    <source>
        <dbReference type="EMBL" id="CRK83928.1"/>
    </source>
</evidence>
<sequence>MIRLQDIRHKFSYIKEQVEKKVFDSYLLKYIEKPMIDEEKLLILILIMDQLELSFKEMQNFALSTMLIQIALDTHEYITQSSINEKNRQLTVLTGDYFSGLYYKLLADSEDIAMIRALSYGVKEINEHKVFVYQNKTTDTDKLMSDIMIIESSLFVKVAEYFKVDNWSEFISHYLLFKRLLKEKSKFLQGGSTKIFEALQKAVFPKYADTFELSNVQRSKLIMIFDRYLDFSKQIIEKGIGQLPNLNEWFVSRISSLLKQHQPVAKTFVEEG</sequence>
<evidence type="ECO:0000313" key="2">
    <source>
        <dbReference type="Proteomes" id="UP000199087"/>
    </source>
</evidence>
<dbReference type="GO" id="GO:0009234">
    <property type="term" value="P:menaquinone biosynthetic process"/>
    <property type="evidence" value="ECO:0007669"/>
    <property type="project" value="InterPro"/>
</dbReference>
<keyword evidence="2" id="KW-1185">Reference proteome</keyword>